<gene>
    <name evidence="3" type="ORF">FOE78_13945</name>
</gene>
<comment type="similarity">
    <text evidence="1">Belongs to the universal stress protein A family.</text>
</comment>
<dbReference type="Pfam" id="PF00582">
    <property type="entry name" value="Usp"/>
    <property type="match status" value="1"/>
</dbReference>
<name>A0A516Q0A2_9ACTN</name>
<evidence type="ECO:0000256" key="1">
    <source>
        <dbReference type="ARBA" id="ARBA00008791"/>
    </source>
</evidence>
<dbReference type="InterPro" id="IPR006016">
    <property type="entry name" value="UspA"/>
</dbReference>
<sequence>MATTASAAHIIVGVDGSEHSLAALLEAERLAKALDAHLEIITCWIVPVGWVNAGWIDNTGPRHEAQQIQDAAITKVFGDLVPEHVTRTLAEGPPHEALIEAGARADMVVVGSRGHGGFVGMLIGSVSRAVSTHASCPVLVVH</sequence>
<evidence type="ECO:0000313" key="4">
    <source>
        <dbReference type="Proteomes" id="UP000319263"/>
    </source>
</evidence>
<feature type="domain" description="UspA" evidence="2">
    <location>
        <begin position="9"/>
        <end position="142"/>
    </location>
</feature>
<dbReference type="OrthoDB" id="3734319at2"/>
<keyword evidence="4" id="KW-1185">Reference proteome</keyword>
<dbReference type="PANTHER" id="PTHR46268:SF6">
    <property type="entry name" value="UNIVERSAL STRESS PROTEIN UP12"/>
    <property type="match status" value="1"/>
</dbReference>
<organism evidence="3 4">
    <name type="scientific">Microlunatus elymi</name>
    <dbReference type="NCBI Taxonomy" id="2596828"/>
    <lineage>
        <taxon>Bacteria</taxon>
        <taxon>Bacillati</taxon>
        <taxon>Actinomycetota</taxon>
        <taxon>Actinomycetes</taxon>
        <taxon>Propionibacteriales</taxon>
        <taxon>Propionibacteriaceae</taxon>
        <taxon>Microlunatus</taxon>
    </lineage>
</organism>
<dbReference type="CDD" id="cd00293">
    <property type="entry name" value="USP-like"/>
    <property type="match status" value="1"/>
</dbReference>
<dbReference type="KEGG" id="mik:FOE78_13945"/>
<proteinExistence type="inferred from homology"/>
<dbReference type="InterPro" id="IPR006015">
    <property type="entry name" value="Universal_stress_UspA"/>
</dbReference>
<dbReference type="EMBL" id="CP041692">
    <property type="protein sequence ID" value="QDP96869.1"/>
    <property type="molecule type" value="Genomic_DNA"/>
</dbReference>
<evidence type="ECO:0000259" key="2">
    <source>
        <dbReference type="Pfam" id="PF00582"/>
    </source>
</evidence>
<dbReference type="PRINTS" id="PR01438">
    <property type="entry name" value="UNVRSLSTRESS"/>
</dbReference>
<dbReference type="Gene3D" id="3.40.50.620">
    <property type="entry name" value="HUPs"/>
    <property type="match status" value="1"/>
</dbReference>
<dbReference type="RefSeq" id="WP_143986831.1">
    <property type="nucleotide sequence ID" value="NZ_CP041692.1"/>
</dbReference>
<dbReference type="Proteomes" id="UP000319263">
    <property type="component" value="Chromosome"/>
</dbReference>
<dbReference type="InterPro" id="IPR014729">
    <property type="entry name" value="Rossmann-like_a/b/a_fold"/>
</dbReference>
<dbReference type="PANTHER" id="PTHR46268">
    <property type="entry name" value="STRESS RESPONSE PROTEIN NHAX"/>
    <property type="match status" value="1"/>
</dbReference>
<reference evidence="3 4" key="1">
    <citation type="submission" date="2019-07" db="EMBL/GenBank/DDBJ databases">
        <title>Microlunatus dokdonensis sp. nov. isolated from the rhizospheric soil of the wild plant Elymus tsukushiensis.</title>
        <authorList>
            <person name="Ghim S.-Y."/>
            <person name="Hwang Y.-J."/>
            <person name="Son J.-S."/>
            <person name="Shin J.-H."/>
        </authorList>
    </citation>
    <scope>NUCLEOTIDE SEQUENCE [LARGE SCALE GENOMIC DNA]</scope>
    <source>
        <strain evidence="3 4">KUDC0627</strain>
    </source>
</reference>
<dbReference type="SUPFAM" id="SSF52402">
    <property type="entry name" value="Adenine nucleotide alpha hydrolases-like"/>
    <property type="match status" value="1"/>
</dbReference>
<accession>A0A516Q0A2</accession>
<protein>
    <submittedName>
        <fullName evidence="3">Universal stress protein</fullName>
    </submittedName>
</protein>
<dbReference type="AlphaFoldDB" id="A0A516Q0A2"/>
<evidence type="ECO:0000313" key="3">
    <source>
        <dbReference type="EMBL" id="QDP96869.1"/>
    </source>
</evidence>